<evidence type="ECO:0000313" key="4">
    <source>
        <dbReference type="EMBL" id="KAJ5121110.1"/>
    </source>
</evidence>
<dbReference type="AlphaFoldDB" id="A0A9W9GIK1"/>
<dbReference type="EMBL" id="JAPQKL010000007">
    <property type="protein sequence ID" value="KAJ5121110.1"/>
    <property type="molecule type" value="Genomic_DNA"/>
</dbReference>
<dbReference type="Pfam" id="PF12796">
    <property type="entry name" value="Ank_2"/>
    <property type="match status" value="1"/>
</dbReference>
<dbReference type="Proteomes" id="UP001149079">
    <property type="component" value="Unassembled WGS sequence"/>
</dbReference>
<evidence type="ECO:0000256" key="2">
    <source>
        <dbReference type="ARBA" id="ARBA00023043"/>
    </source>
</evidence>
<dbReference type="PRINTS" id="PR01415">
    <property type="entry name" value="ANKYRIN"/>
</dbReference>
<dbReference type="SMART" id="SM00248">
    <property type="entry name" value="ANK"/>
    <property type="match status" value="3"/>
</dbReference>
<feature type="repeat" description="ANK" evidence="3">
    <location>
        <begin position="168"/>
        <end position="204"/>
    </location>
</feature>
<feature type="repeat" description="ANK" evidence="3">
    <location>
        <begin position="135"/>
        <end position="167"/>
    </location>
</feature>
<dbReference type="InterPro" id="IPR002110">
    <property type="entry name" value="Ankyrin_rpt"/>
</dbReference>
<dbReference type="PANTHER" id="PTHR24171">
    <property type="entry name" value="ANKYRIN REPEAT DOMAIN-CONTAINING PROTEIN 39-RELATED"/>
    <property type="match status" value="1"/>
</dbReference>
<keyword evidence="2 3" id="KW-0040">ANK repeat</keyword>
<gene>
    <name evidence="4" type="ORF">N7515_009071</name>
</gene>
<dbReference type="SUPFAM" id="SSF48403">
    <property type="entry name" value="Ankyrin repeat"/>
    <property type="match status" value="1"/>
</dbReference>
<reference evidence="4" key="2">
    <citation type="journal article" date="2023" name="IMA Fungus">
        <title>Comparative genomic study of the Penicillium genus elucidates a diverse pangenome and 15 lateral gene transfer events.</title>
        <authorList>
            <person name="Petersen C."/>
            <person name="Sorensen T."/>
            <person name="Nielsen M.R."/>
            <person name="Sondergaard T.E."/>
            <person name="Sorensen J.L."/>
            <person name="Fitzpatrick D.A."/>
            <person name="Frisvad J.C."/>
            <person name="Nielsen K.L."/>
        </authorList>
    </citation>
    <scope>NUCLEOTIDE SEQUENCE</scope>
    <source>
        <strain evidence="4">IBT 22155</strain>
    </source>
</reference>
<dbReference type="GeneID" id="81408985"/>
<organism evidence="4 5">
    <name type="scientific">Penicillium bovifimosum</name>
    <dbReference type="NCBI Taxonomy" id="126998"/>
    <lineage>
        <taxon>Eukaryota</taxon>
        <taxon>Fungi</taxon>
        <taxon>Dikarya</taxon>
        <taxon>Ascomycota</taxon>
        <taxon>Pezizomycotina</taxon>
        <taxon>Eurotiomycetes</taxon>
        <taxon>Eurotiomycetidae</taxon>
        <taxon>Eurotiales</taxon>
        <taxon>Aspergillaceae</taxon>
        <taxon>Penicillium</taxon>
    </lineage>
</organism>
<dbReference type="InterPro" id="IPR036770">
    <property type="entry name" value="Ankyrin_rpt-contain_sf"/>
</dbReference>
<name>A0A9W9GIK1_9EURO</name>
<evidence type="ECO:0000256" key="1">
    <source>
        <dbReference type="ARBA" id="ARBA00022737"/>
    </source>
</evidence>
<dbReference type="OrthoDB" id="4369982at2759"/>
<dbReference type="RefSeq" id="XP_056517614.1">
    <property type="nucleotide sequence ID" value="XM_056669815.1"/>
</dbReference>
<feature type="repeat" description="ANK" evidence="3">
    <location>
        <begin position="205"/>
        <end position="235"/>
    </location>
</feature>
<accession>A0A9W9GIK1</accession>
<reference evidence="4" key="1">
    <citation type="submission" date="2022-11" db="EMBL/GenBank/DDBJ databases">
        <authorList>
            <person name="Petersen C."/>
        </authorList>
    </citation>
    <scope>NUCLEOTIDE SEQUENCE</scope>
    <source>
        <strain evidence="4">IBT 22155</strain>
    </source>
</reference>
<keyword evidence="1" id="KW-0677">Repeat</keyword>
<dbReference type="PROSITE" id="PS50088">
    <property type="entry name" value="ANK_REPEAT"/>
    <property type="match status" value="3"/>
</dbReference>
<dbReference type="PANTHER" id="PTHR24171:SF9">
    <property type="entry name" value="ANKYRIN REPEAT DOMAIN-CONTAINING PROTEIN 39"/>
    <property type="match status" value="1"/>
</dbReference>
<keyword evidence="5" id="KW-1185">Reference proteome</keyword>
<dbReference type="Pfam" id="PF00023">
    <property type="entry name" value="Ank"/>
    <property type="match status" value="1"/>
</dbReference>
<dbReference type="PROSITE" id="PS50297">
    <property type="entry name" value="ANK_REP_REGION"/>
    <property type="match status" value="3"/>
</dbReference>
<evidence type="ECO:0000256" key="3">
    <source>
        <dbReference type="PROSITE-ProRule" id="PRU00023"/>
    </source>
</evidence>
<sequence>MPDISPKTTPSRQFCDKCGNDHRGAMHEQSFEQPSLHYHQVDFDNAAASLRGLNETPSESPPAGPNFQEFDFALPAIEESLLMDSPQWYPHVESLAPNTIDDMSTTVSSFHGLARRHRAKSTQNQHHTRSNASVSYKSALHLAAASGNTQCVRALLSHNVDMNATDALGRTPLHACAAAGNTTGHVSVAQLLIENGADPTLKDQAGMGPLHIAAERGNDLVLEALIRIGVDVNAL</sequence>
<evidence type="ECO:0000313" key="5">
    <source>
        <dbReference type="Proteomes" id="UP001149079"/>
    </source>
</evidence>
<protein>
    <submittedName>
        <fullName evidence="4">Ankyrin repeat protein</fullName>
    </submittedName>
</protein>
<comment type="caution">
    <text evidence="4">The sequence shown here is derived from an EMBL/GenBank/DDBJ whole genome shotgun (WGS) entry which is preliminary data.</text>
</comment>
<dbReference type="Gene3D" id="1.25.40.20">
    <property type="entry name" value="Ankyrin repeat-containing domain"/>
    <property type="match status" value="1"/>
</dbReference>
<proteinExistence type="predicted"/>